<keyword evidence="1" id="KW-0805">Transcription regulation</keyword>
<dbReference type="Pfam" id="PF01418">
    <property type="entry name" value="HTH_6"/>
    <property type="match status" value="1"/>
</dbReference>
<dbReference type="CDD" id="cd05013">
    <property type="entry name" value="SIS_RpiR"/>
    <property type="match status" value="1"/>
</dbReference>
<dbReference type="AlphaFoldDB" id="A0A6J4KD15"/>
<dbReference type="SUPFAM" id="SSF53697">
    <property type="entry name" value="SIS domain"/>
    <property type="match status" value="1"/>
</dbReference>
<dbReference type="GO" id="GO:0097367">
    <property type="term" value="F:carbohydrate derivative binding"/>
    <property type="evidence" value="ECO:0007669"/>
    <property type="project" value="InterPro"/>
</dbReference>
<dbReference type="Gene3D" id="3.40.50.10490">
    <property type="entry name" value="Glucose-6-phosphate isomerase like protein, domain 1"/>
    <property type="match status" value="1"/>
</dbReference>
<dbReference type="PANTHER" id="PTHR30514:SF1">
    <property type="entry name" value="HTH-TYPE TRANSCRIPTIONAL REGULATOR HEXR-RELATED"/>
    <property type="match status" value="1"/>
</dbReference>
<evidence type="ECO:0000313" key="7">
    <source>
        <dbReference type="EMBL" id="CAA9302575.1"/>
    </source>
</evidence>
<evidence type="ECO:0000256" key="1">
    <source>
        <dbReference type="ARBA" id="ARBA00023015"/>
    </source>
</evidence>
<dbReference type="InterPro" id="IPR036388">
    <property type="entry name" value="WH-like_DNA-bd_sf"/>
</dbReference>
<evidence type="ECO:0000256" key="2">
    <source>
        <dbReference type="ARBA" id="ARBA00023125"/>
    </source>
</evidence>
<organism evidence="7">
    <name type="scientific">uncultured Friedmanniella sp</name>
    <dbReference type="NCBI Taxonomy" id="335381"/>
    <lineage>
        <taxon>Bacteria</taxon>
        <taxon>Bacillati</taxon>
        <taxon>Actinomycetota</taxon>
        <taxon>Actinomycetes</taxon>
        <taxon>Propionibacteriales</taxon>
        <taxon>Nocardioidaceae</taxon>
        <taxon>Friedmanniella</taxon>
        <taxon>environmental samples</taxon>
    </lineage>
</organism>
<protein>
    <submittedName>
        <fullName evidence="7">Sialic acid utilization regulator, RpiR family</fullName>
    </submittedName>
</protein>
<sequence length="324" mass="33821">MSVQENVTTQGQPAAPTPGGAPRPKLSILIRVRGALPNLRPAERRVAEAVLADPAKVSESSITTVARQCQTSETTVLRFCRALGLAGYPELRIALARAAQWEESDRFGCGPLTGVITPTDTLAEVVAKVIHAEARSVEDTGAALDIEVLEAAVSAVARARRVDVYGAGASALVGHDLQLKLHRIGLVSFLWSQHHQALASAALLGPGDVAIGISHTGTTVEVIDALRVARDRGATTIAITNFIGSAVAARGDLVLTTAARETTFRSGAMSSRIAQLAVVDCLFSGVAQRSYDRAIEALETTYVAVQTPREPAVAGRPGAGLKGV</sequence>
<dbReference type="EMBL" id="CADCTT010000171">
    <property type="protein sequence ID" value="CAA9302575.1"/>
    <property type="molecule type" value="Genomic_DNA"/>
</dbReference>
<dbReference type="Pfam" id="PF01380">
    <property type="entry name" value="SIS"/>
    <property type="match status" value="1"/>
</dbReference>
<dbReference type="GO" id="GO:1901135">
    <property type="term" value="P:carbohydrate derivative metabolic process"/>
    <property type="evidence" value="ECO:0007669"/>
    <property type="project" value="InterPro"/>
</dbReference>
<dbReference type="PROSITE" id="PS51071">
    <property type="entry name" value="HTH_RPIR"/>
    <property type="match status" value="1"/>
</dbReference>
<evidence type="ECO:0000256" key="3">
    <source>
        <dbReference type="ARBA" id="ARBA00023163"/>
    </source>
</evidence>
<dbReference type="InterPro" id="IPR000281">
    <property type="entry name" value="HTH_RpiR"/>
</dbReference>
<feature type="domain" description="SIS" evidence="6">
    <location>
        <begin position="152"/>
        <end position="292"/>
    </location>
</feature>
<dbReference type="GO" id="GO:0003677">
    <property type="term" value="F:DNA binding"/>
    <property type="evidence" value="ECO:0007669"/>
    <property type="project" value="UniProtKB-KW"/>
</dbReference>
<evidence type="ECO:0000256" key="4">
    <source>
        <dbReference type="SAM" id="MobiDB-lite"/>
    </source>
</evidence>
<dbReference type="GO" id="GO:0003700">
    <property type="term" value="F:DNA-binding transcription factor activity"/>
    <property type="evidence" value="ECO:0007669"/>
    <property type="project" value="InterPro"/>
</dbReference>
<name>A0A6J4KD15_9ACTN</name>
<evidence type="ECO:0000259" key="5">
    <source>
        <dbReference type="PROSITE" id="PS51071"/>
    </source>
</evidence>
<dbReference type="PANTHER" id="PTHR30514">
    <property type="entry name" value="GLUCOKINASE"/>
    <property type="match status" value="1"/>
</dbReference>
<reference evidence="7" key="1">
    <citation type="submission" date="2020-02" db="EMBL/GenBank/DDBJ databases">
        <authorList>
            <person name="Meier V. D."/>
        </authorList>
    </citation>
    <scope>NUCLEOTIDE SEQUENCE</scope>
    <source>
        <strain evidence="7">AVDCRST_MAG61</strain>
    </source>
</reference>
<feature type="domain" description="HTH rpiR-type" evidence="5">
    <location>
        <begin position="26"/>
        <end position="102"/>
    </location>
</feature>
<keyword evidence="3" id="KW-0804">Transcription</keyword>
<keyword evidence="2" id="KW-0238">DNA-binding</keyword>
<dbReference type="InterPro" id="IPR009057">
    <property type="entry name" value="Homeodomain-like_sf"/>
</dbReference>
<gene>
    <name evidence="7" type="ORF">AVDCRST_MAG61-1137</name>
</gene>
<proteinExistence type="predicted"/>
<accession>A0A6J4KD15</accession>
<evidence type="ECO:0000259" key="6">
    <source>
        <dbReference type="PROSITE" id="PS51464"/>
    </source>
</evidence>
<dbReference type="InterPro" id="IPR047640">
    <property type="entry name" value="RpiR-like"/>
</dbReference>
<dbReference type="SUPFAM" id="SSF46689">
    <property type="entry name" value="Homeodomain-like"/>
    <property type="match status" value="1"/>
</dbReference>
<dbReference type="InterPro" id="IPR046348">
    <property type="entry name" value="SIS_dom_sf"/>
</dbReference>
<dbReference type="InterPro" id="IPR035472">
    <property type="entry name" value="RpiR-like_SIS"/>
</dbReference>
<dbReference type="PROSITE" id="PS51464">
    <property type="entry name" value="SIS"/>
    <property type="match status" value="1"/>
</dbReference>
<feature type="region of interest" description="Disordered" evidence="4">
    <location>
        <begin position="1"/>
        <end position="24"/>
    </location>
</feature>
<dbReference type="InterPro" id="IPR001347">
    <property type="entry name" value="SIS_dom"/>
</dbReference>
<dbReference type="Gene3D" id="1.10.10.10">
    <property type="entry name" value="Winged helix-like DNA-binding domain superfamily/Winged helix DNA-binding domain"/>
    <property type="match status" value="1"/>
</dbReference>